<feature type="region of interest" description="Disordered" evidence="1">
    <location>
        <begin position="65"/>
        <end position="88"/>
    </location>
</feature>
<dbReference type="RefSeq" id="WP_246278417.1">
    <property type="nucleotide sequence ID" value="NZ_BAABJB010000036.1"/>
</dbReference>
<dbReference type="GO" id="GO:0006355">
    <property type="term" value="P:regulation of DNA-templated transcription"/>
    <property type="evidence" value="ECO:0007669"/>
    <property type="project" value="InterPro"/>
</dbReference>
<evidence type="ECO:0000256" key="1">
    <source>
        <dbReference type="SAM" id="MobiDB-lite"/>
    </source>
</evidence>
<protein>
    <recommendedName>
        <fullName evidence="2">HTH luxR-type domain-containing protein</fullName>
    </recommendedName>
</protein>
<dbReference type="GO" id="GO:0003677">
    <property type="term" value="F:DNA binding"/>
    <property type="evidence" value="ECO:0007669"/>
    <property type="project" value="InterPro"/>
</dbReference>
<dbReference type="EMBL" id="BLPG01000001">
    <property type="protein sequence ID" value="GFJ94807.1"/>
    <property type="molecule type" value="Genomic_DNA"/>
</dbReference>
<feature type="domain" description="HTH luxR-type" evidence="2">
    <location>
        <begin position="1"/>
        <end position="64"/>
    </location>
</feature>
<reference evidence="3 4" key="1">
    <citation type="submission" date="2020-03" db="EMBL/GenBank/DDBJ databases">
        <title>Whole genome shotgun sequence of Phytohabitans rumicis NBRC 108638.</title>
        <authorList>
            <person name="Komaki H."/>
            <person name="Tamura T."/>
        </authorList>
    </citation>
    <scope>NUCLEOTIDE SEQUENCE [LARGE SCALE GENOMIC DNA]</scope>
    <source>
        <strain evidence="3 4">NBRC 108638</strain>
    </source>
</reference>
<dbReference type="Gene3D" id="1.10.10.10">
    <property type="entry name" value="Winged helix-like DNA-binding domain superfamily/Winged helix DNA-binding domain"/>
    <property type="match status" value="1"/>
</dbReference>
<gene>
    <name evidence="3" type="ORF">Prum_084490</name>
</gene>
<dbReference type="InterPro" id="IPR036388">
    <property type="entry name" value="WH-like_DNA-bd_sf"/>
</dbReference>
<evidence type="ECO:0000259" key="2">
    <source>
        <dbReference type="PROSITE" id="PS50043"/>
    </source>
</evidence>
<dbReference type="SUPFAM" id="SSF46894">
    <property type="entry name" value="C-terminal effector domain of the bipartite response regulators"/>
    <property type="match status" value="1"/>
</dbReference>
<accession>A0A6V8LL74</accession>
<proteinExistence type="predicted"/>
<dbReference type="AlphaFoldDB" id="A0A6V8LL74"/>
<dbReference type="PROSITE" id="PS50043">
    <property type="entry name" value="HTH_LUXR_2"/>
    <property type="match status" value="1"/>
</dbReference>
<name>A0A6V8LL74_9ACTN</name>
<comment type="caution">
    <text evidence="3">The sequence shown here is derived from an EMBL/GenBank/DDBJ whole genome shotgun (WGS) entry which is preliminary data.</text>
</comment>
<reference evidence="3 4" key="2">
    <citation type="submission" date="2020-03" db="EMBL/GenBank/DDBJ databases">
        <authorList>
            <person name="Ichikawa N."/>
            <person name="Kimura A."/>
            <person name="Kitahashi Y."/>
            <person name="Uohara A."/>
        </authorList>
    </citation>
    <scope>NUCLEOTIDE SEQUENCE [LARGE SCALE GENOMIC DNA]</scope>
    <source>
        <strain evidence="3 4">NBRC 108638</strain>
    </source>
</reference>
<dbReference type="CDD" id="cd06170">
    <property type="entry name" value="LuxR_C_like"/>
    <property type="match status" value="1"/>
</dbReference>
<organism evidence="3 4">
    <name type="scientific">Phytohabitans rumicis</name>
    <dbReference type="NCBI Taxonomy" id="1076125"/>
    <lineage>
        <taxon>Bacteria</taxon>
        <taxon>Bacillati</taxon>
        <taxon>Actinomycetota</taxon>
        <taxon>Actinomycetes</taxon>
        <taxon>Micromonosporales</taxon>
        <taxon>Micromonosporaceae</taxon>
    </lineage>
</organism>
<dbReference type="Proteomes" id="UP000482960">
    <property type="component" value="Unassembled WGS sequence"/>
</dbReference>
<dbReference type="Pfam" id="PF00196">
    <property type="entry name" value="GerE"/>
    <property type="match status" value="1"/>
</dbReference>
<evidence type="ECO:0000313" key="3">
    <source>
        <dbReference type="EMBL" id="GFJ94807.1"/>
    </source>
</evidence>
<dbReference type="SMART" id="SM00421">
    <property type="entry name" value="HTH_LUXR"/>
    <property type="match status" value="1"/>
</dbReference>
<evidence type="ECO:0000313" key="4">
    <source>
        <dbReference type="Proteomes" id="UP000482960"/>
    </source>
</evidence>
<keyword evidence="4" id="KW-1185">Reference proteome</keyword>
<dbReference type="InterPro" id="IPR000792">
    <property type="entry name" value="Tscrpt_reg_LuxR_C"/>
</dbReference>
<dbReference type="InterPro" id="IPR016032">
    <property type="entry name" value="Sig_transdc_resp-reg_C-effctor"/>
</dbReference>
<sequence length="88" mass="9501">MPQDMLDPREQALVKLLAQGHTDATAARELRISTRSVSSIVRTLMDRLGVDNRFQLGLALGALHAATLPPNPDVPDVDGSRHGRGPHT</sequence>